<sequence length="187" mass="19751">MQASPAATTASSADKTDKAEKTLVNILSSQLGVRVKVSSGASKDAKTILDGSVETCWSSDALPPGHVDPSSASNWVTFKLGAPISAKALQSMSLTCAGGFSPSSVQLLATFPASEDPKSFTPITQELFPDDTNARQVFPLSLSSLPDPKPDGDEKDQLLDSLRLRLSGSTDDYGRITLYQVELFAVQ</sequence>
<organism evidence="1 2">
    <name type="scientific">Testicularia cyperi</name>
    <dbReference type="NCBI Taxonomy" id="1882483"/>
    <lineage>
        <taxon>Eukaryota</taxon>
        <taxon>Fungi</taxon>
        <taxon>Dikarya</taxon>
        <taxon>Basidiomycota</taxon>
        <taxon>Ustilaginomycotina</taxon>
        <taxon>Ustilaginomycetes</taxon>
        <taxon>Ustilaginales</taxon>
        <taxon>Anthracoideaceae</taxon>
        <taxon>Testicularia</taxon>
    </lineage>
</organism>
<keyword evidence="2" id="KW-1185">Reference proteome</keyword>
<evidence type="ECO:0000313" key="1">
    <source>
        <dbReference type="EMBL" id="PWY99889.1"/>
    </source>
</evidence>
<dbReference type="Proteomes" id="UP000246740">
    <property type="component" value="Unassembled WGS sequence"/>
</dbReference>
<name>A0A317XPU5_9BASI</name>
<gene>
    <name evidence="1" type="ORF">BCV70DRAFT_200798</name>
</gene>
<dbReference type="InParanoid" id="A0A317XPU5"/>
<dbReference type="AlphaFoldDB" id="A0A317XPU5"/>
<dbReference type="Gene3D" id="2.60.120.260">
    <property type="entry name" value="Galactose-binding domain-like"/>
    <property type="match status" value="1"/>
</dbReference>
<reference evidence="1 2" key="1">
    <citation type="journal article" date="2018" name="Mol. Biol. Evol.">
        <title>Broad Genomic Sampling Reveals a Smut Pathogenic Ancestry of the Fungal Clade Ustilaginomycotina.</title>
        <authorList>
            <person name="Kijpornyongpan T."/>
            <person name="Mondo S.J."/>
            <person name="Barry K."/>
            <person name="Sandor L."/>
            <person name="Lee J."/>
            <person name="Lipzen A."/>
            <person name="Pangilinan J."/>
            <person name="LaButti K."/>
            <person name="Hainaut M."/>
            <person name="Henrissat B."/>
            <person name="Grigoriev I.V."/>
            <person name="Spatafora J.W."/>
            <person name="Aime M.C."/>
        </authorList>
    </citation>
    <scope>NUCLEOTIDE SEQUENCE [LARGE SCALE GENOMIC DNA]</scope>
    <source>
        <strain evidence="1 2">MCA 3645</strain>
    </source>
</reference>
<dbReference type="STRING" id="1882483.A0A317XPU5"/>
<protein>
    <recommendedName>
        <fullName evidence="3">Galactose-binding like protein</fullName>
    </recommendedName>
</protein>
<evidence type="ECO:0000313" key="2">
    <source>
        <dbReference type="Proteomes" id="UP000246740"/>
    </source>
</evidence>
<dbReference type="OrthoDB" id="10052260at2759"/>
<accession>A0A317XPU5</accession>
<dbReference type="InterPro" id="IPR008979">
    <property type="entry name" value="Galactose-bd-like_sf"/>
</dbReference>
<proteinExistence type="predicted"/>
<dbReference type="EMBL" id="KZ819194">
    <property type="protein sequence ID" value="PWY99889.1"/>
    <property type="molecule type" value="Genomic_DNA"/>
</dbReference>
<dbReference type="SUPFAM" id="SSF49785">
    <property type="entry name" value="Galactose-binding domain-like"/>
    <property type="match status" value="1"/>
</dbReference>
<evidence type="ECO:0008006" key="3">
    <source>
        <dbReference type="Google" id="ProtNLM"/>
    </source>
</evidence>